<organism evidence="1 2">
    <name type="scientific">Erwinia tasmaniensis (strain DSM 17950 / CFBP 7177 / CIP 109463 / NCPPB 4357 / Et1/99)</name>
    <dbReference type="NCBI Taxonomy" id="465817"/>
    <lineage>
        <taxon>Bacteria</taxon>
        <taxon>Pseudomonadati</taxon>
        <taxon>Pseudomonadota</taxon>
        <taxon>Gammaproteobacteria</taxon>
        <taxon>Enterobacterales</taxon>
        <taxon>Erwiniaceae</taxon>
        <taxon>Erwinia</taxon>
    </lineage>
</organism>
<reference evidence="1 2" key="1">
    <citation type="journal article" date="2008" name="Environ. Microbiol.">
        <title>The genome of Erwinia tasmaniensis strain Et1/99, a non-pathogenic bacterium in the genus Erwinia.</title>
        <authorList>
            <person name="Kube M."/>
            <person name="Migdoll A.M."/>
            <person name="Mueller I."/>
            <person name="Kuhl H."/>
            <person name="Beck A."/>
            <person name="Reinhardt R."/>
            <person name="Geider K."/>
        </authorList>
    </citation>
    <scope>NUCLEOTIDE SEQUENCE [LARGE SCALE GENOMIC DNA]</scope>
    <source>
        <strain evidence="2">DSM 17950 / CFBP 7177 / CIP 109463 / NCPPB 4357 / Et1/99</strain>
    </source>
</reference>
<keyword evidence="2" id="KW-1185">Reference proteome</keyword>
<proteinExistence type="predicted"/>
<accession>B2VJQ6</accession>
<evidence type="ECO:0000313" key="2">
    <source>
        <dbReference type="Proteomes" id="UP000001726"/>
    </source>
</evidence>
<dbReference type="AlphaFoldDB" id="B2VJQ6"/>
<protein>
    <submittedName>
        <fullName evidence="1">Uncharacterized protein</fullName>
    </submittedName>
</protein>
<dbReference type="HOGENOM" id="CLU_3025251_0_0_6"/>
<dbReference type="EMBL" id="CU468135">
    <property type="protein sequence ID" value="CAO98313.1"/>
    <property type="molecule type" value="Genomic_DNA"/>
</dbReference>
<gene>
    <name evidence="1" type="ordered locus">ETA_32670</name>
</gene>
<dbReference type="Proteomes" id="UP000001726">
    <property type="component" value="Chromosome"/>
</dbReference>
<name>B2VJQ6_ERWT9</name>
<sequence>MGRDGTLYGANNMGCFSLEVAGLPKKYVARENITVRNQGKGDRIAITLICNVITD</sequence>
<evidence type="ECO:0000313" key="1">
    <source>
        <dbReference type="EMBL" id="CAO98313.1"/>
    </source>
</evidence>
<dbReference type="KEGG" id="eta:ETA_32670"/>